<dbReference type="Pfam" id="PF00392">
    <property type="entry name" value="GntR"/>
    <property type="match status" value="1"/>
</dbReference>
<proteinExistence type="inferred from homology"/>
<dbReference type="GO" id="GO:0003700">
    <property type="term" value="F:DNA-binding transcription factor activity"/>
    <property type="evidence" value="ECO:0007669"/>
    <property type="project" value="InterPro"/>
</dbReference>
<sequence>MKSTLYIELYEKLKKQIIEGQFKANDKFYSKRQLGNHLSVSQTTIEHAYHLLQDEGYIYSKPKSGFFVSDIESLPIFQNYNYEILSIDDTLNKKNSFTENEYSFKLAQIDTKYFPIDLFRKYSKDVFDANNLTLLQRGDIQGEVELRQQITQYLFNSRGVTCHPNQVIIGSSTEQLLNLLVTLLNDSSFIIEKPSYPPIKFVLDKQHVSYDQIKVEKNGINVDEVIKSNKNIVYITPSHQFPTGFIMDLKKRTQLINWAQENENRYIIEDDYDSEFRYYGKPIPALQSLDSKEKVIYISTFSKSIFPSCRIAYLVLPSKLLQRFYNQQHKETNTVPVHMQKIVSLFMESGSFNRHLNRMRKVYRNKLSFILKELKPYEDQLTIEGAETGMHFNITVTNGLTLKECLDRAMTEKLELQVYNYEESDNYNKLPKFILGFGGINEDKLKAHTDALIRALII</sequence>
<evidence type="ECO:0000313" key="10">
    <source>
        <dbReference type="Proteomes" id="UP000005413"/>
    </source>
</evidence>
<dbReference type="InterPro" id="IPR015421">
    <property type="entry name" value="PyrdxlP-dep_Trfase_major"/>
</dbReference>
<dbReference type="Proteomes" id="UP000005413">
    <property type="component" value="Unassembled WGS sequence"/>
</dbReference>
<dbReference type="InterPro" id="IPR036388">
    <property type="entry name" value="WH-like_DNA-bd_sf"/>
</dbReference>
<dbReference type="CDD" id="cd07377">
    <property type="entry name" value="WHTH_GntR"/>
    <property type="match status" value="1"/>
</dbReference>
<reference evidence="9 10" key="1">
    <citation type="journal article" date="2012" name="BMC Genomics">
        <title>Comparative genomic analysis of the genus Staphylococcus including Staphylococcus aureus and its newly described sister species Staphylococcus simiae.</title>
        <authorList>
            <person name="Suzuki H."/>
            <person name="Lefebure T."/>
            <person name="Pavinski Bitar P."/>
            <person name="Stanhope M.J."/>
        </authorList>
    </citation>
    <scope>NUCLEOTIDE SEQUENCE [LARGE SCALE GENOMIC DNA]</scope>
    <source>
        <strain evidence="9 10">CCM 7213</strain>
    </source>
</reference>
<dbReference type="PANTHER" id="PTHR46577:SF1">
    <property type="entry name" value="HTH-TYPE TRANSCRIPTIONAL REGULATORY PROTEIN GABR"/>
    <property type="match status" value="1"/>
</dbReference>
<evidence type="ECO:0000256" key="3">
    <source>
        <dbReference type="ARBA" id="ARBA00022576"/>
    </source>
</evidence>
<dbReference type="SUPFAM" id="SSF53383">
    <property type="entry name" value="PLP-dependent transferases"/>
    <property type="match status" value="1"/>
</dbReference>
<dbReference type="InterPro" id="IPR004839">
    <property type="entry name" value="Aminotransferase_I/II_large"/>
</dbReference>
<dbReference type="InterPro" id="IPR051446">
    <property type="entry name" value="HTH_trans_reg/aminotransferase"/>
</dbReference>
<keyword evidence="10" id="KW-1185">Reference proteome</keyword>
<comment type="cofactor">
    <cofactor evidence="1">
        <name>pyridoxal 5'-phosphate</name>
        <dbReference type="ChEBI" id="CHEBI:597326"/>
    </cofactor>
</comment>
<dbReference type="RefSeq" id="WP_002461504.1">
    <property type="nucleotide sequence ID" value="NZ_AEUN01000001.1"/>
</dbReference>
<feature type="domain" description="HTH gntR-type" evidence="8">
    <location>
        <begin position="3"/>
        <end position="71"/>
    </location>
</feature>
<comment type="similarity">
    <text evidence="2">In the C-terminal section; belongs to the class-I pyridoxal-phosphate-dependent aminotransferase family.</text>
</comment>
<evidence type="ECO:0000256" key="6">
    <source>
        <dbReference type="ARBA" id="ARBA00023125"/>
    </source>
</evidence>
<protein>
    <submittedName>
        <fullName evidence="9">Transcriptional regulator, gntR family protein</fullName>
    </submittedName>
</protein>
<name>G5JF14_9STAP</name>
<dbReference type="SUPFAM" id="SSF46785">
    <property type="entry name" value="Winged helix' DNA-binding domain"/>
    <property type="match status" value="1"/>
</dbReference>
<keyword evidence="6" id="KW-0238">DNA-binding</keyword>
<dbReference type="GO" id="GO:0003677">
    <property type="term" value="F:DNA binding"/>
    <property type="evidence" value="ECO:0007669"/>
    <property type="project" value="UniProtKB-KW"/>
</dbReference>
<dbReference type="EMBL" id="AEUN01000001">
    <property type="protein sequence ID" value="EHJ09219.1"/>
    <property type="molecule type" value="Genomic_DNA"/>
</dbReference>
<evidence type="ECO:0000256" key="5">
    <source>
        <dbReference type="ARBA" id="ARBA00023015"/>
    </source>
</evidence>
<accession>G5JF14</accession>
<dbReference type="Pfam" id="PF00155">
    <property type="entry name" value="Aminotran_1_2"/>
    <property type="match status" value="1"/>
</dbReference>
<dbReference type="SMART" id="SM00345">
    <property type="entry name" value="HTH_GNTR"/>
    <property type="match status" value="1"/>
</dbReference>
<evidence type="ECO:0000313" key="9">
    <source>
        <dbReference type="EMBL" id="EHJ09219.1"/>
    </source>
</evidence>
<dbReference type="CDD" id="cd00609">
    <property type="entry name" value="AAT_like"/>
    <property type="match status" value="1"/>
</dbReference>
<keyword evidence="7" id="KW-0804">Transcription</keyword>
<dbReference type="InterPro" id="IPR000524">
    <property type="entry name" value="Tscrpt_reg_HTH_GntR"/>
</dbReference>
<evidence type="ECO:0000256" key="4">
    <source>
        <dbReference type="ARBA" id="ARBA00022898"/>
    </source>
</evidence>
<dbReference type="InterPro" id="IPR036390">
    <property type="entry name" value="WH_DNA-bd_sf"/>
</dbReference>
<dbReference type="PROSITE" id="PS50949">
    <property type="entry name" value="HTH_GNTR"/>
    <property type="match status" value="1"/>
</dbReference>
<keyword evidence="5" id="KW-0805">Transcription regulation</keyword>
<keyword evidence="3" id="KW-0032">Aminotransferase</keyword>
<dbReference type="GO" id="GO:0008483">
    <property type="term" value="F:transaminase activity"/>
    <property type="evidence" value="ECO:0007669"/>
    <property type="project" value="UniProtKB-KW"/>
</dbReference>
<organism evidence="9 10">
    <name type="scientific">Staphylococcus simiae CCM 7213 = CCUG 51256</name>
    <dbReference type="NCBI Taxonomy" id="911238"/>
    <lineage>
        <taxon>Bacteria</taxon>
        <taxon>Bacillati</taxon>
        <taxon>Bacillota</taxon>
        <taxon>Bacilli</taxon>
        <taxon>Bacillales</taxon>
        <taxon>Staphylococcaceae</taxon>
        <taxon>Staphylococcus</taxon>
    </lineage>
</organism>
<evidence type="ECO:0000259" key="8">
    <source>
        <dbReference type="PROSITE" id="PS50949"/>
    </source>
</evidence>
<dbReference type="Gene3D" id="3.40.640.10">
    <property type="entry name" value="Type I PLP-dependent aspartate aminotransferase-like (Major domain)"/>
    <property type="match status" value="1"/>
</dbReference>
<evidence type="ECO:0000256" key="2">
    <source>
        <dbReference type="ARBA" id="ARBA00005384"/>
    </source>
</evidence>
<evidence type="ECO:0000256" key="1">
    <source>
        <dbReference type="ARBA" id="ARBA00001933"/>
    </source>
</evidence>
<evidence type="ECO:0000256" key="7">
    <source>
        <dbReference type="ARBA" id="ARBA00023163"/>
    </source>
</evidence>
<dbReference type="GO" id="GO:0030170">
    <property type="term" value="F:pyridoxal phosphate binding"/>
    <property type="evidence" value="ECO:0007669"/>
    <property type="project" value="InterPro"/>
</dbReference>
<comment type="caution">
    <text evidence="9">The sequence shown here is derived from an EMBL/GenBank/DDBJ whole genome shotgun (WGS) entry which is preliminary data.</text>
</comment>
<keyword evidence="4" id="KW-0663">Pyridoxal phosphate</keyword>
<dbReference type="PATRIC" id="fig|911238.3.peg.1"/>
<keyword evidence="3" id="KW-0808">Transferase</keyword>
<dbReference type="InterPro" id="IPR015424">
    <property type="entry name" value="PyrdxlP-dep_Trfase"/>
</dbReference>
<dbReference type="Gene3D" id="1.10.10.10">
    <property type="entry name" value="Winged helix-like DNA-binding domain superfamily/Winged helix DNA-binding domain"/>
    <property type="match status" value="1"/>
</dbReference>
<dbReference type="AlphaFoldDB" id="G5JF14"/>
<gene>
    <name evidence="9" type="ORF">SS7213T_00005</name>
</gene>
<dbReference type="OrthoDB" id="9808770at2"/>
<dbReference type="PANTHER" id="PTHR46577">
    <property type="entry name" value="HTH-TYPE TRANSCRIPTIONAL REGULATORY PROTEIN GABR"/>
    <property type="match status" value="1"/>
</dbReference>